<evidence type="ECO:0000259" key="8">
    <source>
        <dbReference type="PROSITE" id="PS51551"/>
    </source>
</evidence>
<evidence type="ECO:0000256" key="3">
    <source>
        <dbReference type="ARBA" id="ARBA00023136"/>
    </source>
</evidence>
<dbReference type="AlphaFoldDB" id="A0A913ZMY2"/>
<dbReference type="PANTHER" id="PTHR11304:SF29">
    <property type="entry name" value="EPHRIN"/>
    <property type="match status" value="1"/>
</dbReference>
<evidence type="ECO:0000256" key="7">
    <source>
        <dbReference type="SAM" id="MobiDB-lite"/>
    </source>
</evidence>
<dbReference type="SUPFAM" id="SSF49503">
    <property type="entry name" value="Cupredoxins"/>
    <property type="match status" value="1"/>
</dbReference>
<dbReference type="PROSITE" id="PS51551">
    <property type="entry name" value="EPHRIN_RBD_2"/>
    <property type="match status" value="1"/>
</dbReference>
<dbReference type="Gene3D" id="2.60.40.420">
    <property type="entry name" value="Cupredoxins - blue copper proteins"/>
    <property type="match status" value="1"/>
</dbReference>
<dbReference type="OrthoDB" id="6250301at2759"/>
<feature type="compositionally biased region" description="Low complexity" evidence="7">
    <location>
        <begin position="172"/>
        <end position="185"/>
    </location>
</feature>
<organism evidence="9 10">
    <name type="scientific">Patiria miniata</name>
    <name type="common">Bat star</name>
    <name type="synonym">Asterina miniata</name>
    <dbReference type="NCBI Taxonomy" id="46514"/>
    <lineage>
        <taxon>Eukaryota</taxon>
        <taxon>Metazoa</taxon>
        <taxon>Echinodermata</taxon>
        <taxon>Eleutherozoa</taxon>
        <taxon>Asterozoa</taxon>
        <taxon>Asteroidea</taxon>
        <taxon>Valvatacea</taxon>
        <taxon>Valvatida</taxon>
        <taxon>Asterinidae</taxon>
        <taxon>Patiria</taxon>
    </lineage>
</organism>
<dbReference type="EnsemblMetazoa" id="XM_038196796.1">
    <property type="protein sequence ID" value="XP_038052724.1"/>
    <property type="gene ID" value="LOC119725391"/>
</dbReference>
<keyword evidence="2" id="KW-0732">Signal</keyword>
<dbReference type="RefSeq" id="XP_038052724.1">
    <property type="nucleotide sequence ID" value="XM_038196796.1"/>
</dbReference>
<comment type="caution">
    <text evidence="6">Lacks conserved residue(s) required for the propagation of feature annotation.</text>
</comment>
<feature type="region of interest" description="Disordered" evidence="7">
    <location>
        <begin position="135"/>
        <end position="210"/>
    </location>
</feature>
<dbReference type="GO" id="GO:0005886">
    <property type="term" value="C:plasma membrane"/>
    <property type="evidence" value="ECO:0007669"/>
    <property type="project" value="TreeGrafter"/>
</dbReference>
<dbReference type="GO" id="GO:0007411">
    <property type="term" value="P:axon guidance"/>
    <property type="evidence" value="ECO:0007669"/>
    <property type="project" value="TreeGrafter"/>
</dbReference>
<evidence type="ECO:0000256" key="1">
    <source>
        <dbReference type="ARBA" id="ARBA00004370"/>
    </source>
</evidence>
<dbReference type="Proteomes" id="UP000887568">
    <property type="component" value="Unplaced"/>
</dbReference>
<feature type="compositionally biased region" description="Basic and acidic residues" evidence="7">
    <location>
        <begin position="187"/>
        <end position="201"/>
    </location>
</feature>
<reference evidence="9" key="1">
    <citation type="submission" date="2022-11" db="UniProtKB">
        <authorList>
            <consortium name="EnsemblMetazoa"/>
        </authorList>
    </citation>
    <scope>IDENTIFICATION</scope>
</reference>
<dbReference type="OMA" id="DLIDIQC"/>
<name>A0A913ZMY2_PATMI</name>
<feature type="domain" description="Ephrin RBD" evidence="8">
    <location>
        <begin position="1"/>
        <end position="134"/>
    </location>
</feature>
<sequence length="236" mass="26294">MGNKNANFGTGGLQVEAEINDKVEIECPKTPNTTTGRQFAEYLNFTQVSEAGFHACSTNRSYGTVRNLLTCNRPFEDNSYILLFQRDSPVPFSLTFMHSRTYYFITTSDGTLAGLQQVNSGLCDTHHMKVRFYIRPEATEPSPTGQTPSRTPPRTRPPNRTTRPTTIPPTQPRTTTVTQAVTQKTEFVTEKQVGKTPEDKNSNSQFSDNASTTLRHSRALLLAGFCAAMLRLLTMT</sequence>
<keyword evidence="10" id="KW-1185">Reference proteome</keyword>
<evidence type="ECO:0000256" key="2">
    <source>
        <dbReference type="ARBA" id="ARBA00022729"/>
    </source>
</evidence>
<evidence type="ECO:0000256" key="5">
    <source>
        <dbReference type="ARBA" id="ARBA00023180"/>
    </source>
</evidence>
<dbReference type="PANTHER" id="PTHR11304">
    <property type="entry name" value="EPHRIN"/>
    <property type="match status" value="1"/>
</dbReference>
<dbReference type="InterPro" id="IPR001799">
    <property type="entry name" value="Ephrin_RBD"/>
</dbReference>
<evidence type="ECO:0000256" key="6">
    <source>
        <dbReference type="PROSITE-ProRule" id="PRU00884"/>
    </source>
</evidence>
<keyword evidence="3" id="KW-0472">Membrane</keyword>
<evidence type="ECO:0000313" key="10">
    <source>
        <dbReference type="Proteomes" id="UP000887568"/>
    </source>
</evidence>
<evidence type="ECO:0000256" key="4">
    <source>
        <dbReference type="ARBA" id="ARBA00023157"/>
    </source>
</evidence>
<evidence type="ECO:0000313" key="9">
    <source>
        <dbReference type="EnsemblMetazoa" id="XP_038052724.1"/>
    </source>
</evidence>
<keyword evidence="5" id="KW-0325">Glycoprotein</keyword>
<proteinExistence type="inferred from homology"/>
<comment type="subcellular location">
    <subcellularLocation>
        <location evidence="1">Membrane</location>
    </subcellularLocation>
</comment>
<dbReference type="Pfam" id="PF00812">
    <property type="entry name" value="Ephrin"/>
    <property type="match status" value="1"/>
</dbReference>
<dbReference type="GO" id="GO:0048013">
    <property type="term" value="P:ephrin receptor signaling pathway"/>
    <property type="evidence" value="ECO:0007669"/>
    <property type="project" value="TreeGrafter"/>
</dbReference>
<dbReference type="GO" id="GO:0046875">
    <property type="term" value="F:ephrin receptor binding"/>
    <property type="evidence" value="ECO:0007669"/>
    <property type="project" value="TreeGrafter"/>
</dbReference>
<dbReference type="GeneID" id="119725391"/>
<accession>A0A913ZMY2</accession>
<protein>
    <recommendedName>
        <fullName evidence="8">Ephrin RBD domain-containing protein</fullName>
    </recommendedName>
</protein>
<keyword evidence="4" id="KW-1015">Disulfide bond</keyword>
<dbReference type="InterPro" id="IPR008972">
    <property type="entry name" value="Cupredoxin"/>
</dbReference>
<comment type="similarity">
    <text evidence="6">Belongs to the ephrin family.</text>
</comment>
<dbReference type="InterPro" id="IPR031328">
    <property type="entry name" value="Ephrin"/>
</dbReference>